<evidence type="ECO:0000256" key="1">
    <source>
        <dbReference type="ARBA" id="ARBA00001946"/>
    </source>
</evidence>
<dbReference type="GO" id="GO:0032264">
    <property type="term" value="P:IMP salvage"/>
    <property type="evidence" value="ECO:0007669"/>
    <property type="project" value="UniProtKB-UniPathway"/>
</dbReference>
<evidence type="ECO:0000256" key="13">
    <source>
        <dbReference type="ARBA" id="ARBA00048811"/>
    </source>
</evidence>
<keyword evidence="8 15" id="KW-0808">Transferase</keyword>
<accession>A0A5B8UTC3</accession>
<gene>
    <name evidence="17" type="primary">hpt</name>
    <name evidence="17" type="ORF">FRZ54_03265</name>
</gene>
<sequence length="180" mass="20274">MKTAVADLNFELLIPYDRLEARIKELAHEISTDFKGRNPVVAGILTGSFLFVADMVKNLEIPVEVTFTKLASYFGGTSSTRRIRDDFDLTIDVKGRDIILVEDIVDTGNTLHYLIDKLKVREPASITVCTLLLKPEAIEISIEELKYVGFQIPNEFVVGYGLDYKEQGRGLMGIYRKVNN</sequence>
<dbReference type="EC" id="2.4.2.8" evidence="5 15"/>
<dbReference type="Proteomes" id="UP000321479">
    <property type="component" value="Chromosome"/>
</dbReference>
<evidence type="ECO:0000256" key="9">
    <source>
        <dbReference type="ARBA" id="ARBA00022723"/>
    </source>
</evidence>
<evidence type="ECO:0000313" key="18">
    <source>
        <dbReference type="Proteomes" id="UP000321479"/>
    </source>
</evidence>
<comment type="catalytic activity">
    <reaction evidence="14">
        <text>IMP + diphosphate = hypoxanthine + 5-phospho-alpha-D-ribose 1-diphosphate</text>
        <dbReference type="Rhea" id="RHEA:17973"/>
        <dbReference type="ChEBI" id="CHEBI:17368"/>
        <dbReference type="ChEBI" id="CHEBI:33019"/>
        <dbReference type="ChEBI" id="CHEBI:58017"/>
        <dbReference type="ChEBI" id="CHEBI:58053"/>
        <dbReference type="EC" id="2.4.2.8"/>
    </reaction>
    <physiologicalReaction direction="right-to-left" evidence="14">
        <dbReference type="Rhea" id="RHEA:17975"/>
    </physiologicalReaction>
</comment>
<comment type="similarity">
    <text evidence="4 15">Belongs to the purine/pyrimidine phosphoribosyltransferase family.</text>
</comment>
<evidence type="ECO:0000256" key="10">
    <source>
        <dbReference type="ARBA" id="ARBA00022726"/>
    </source>
</evidence>
<evidence type="ECO:0000256" key="8">
    <source>
        <dbReference type="ARBA" id="ARBA00022679"/>
    </source>
</evidence>
<dbReference type="PANTHER" id="PTHR43340">
    <property type="entry name" value="HYPOXANTHINE-GUANINE PHOSPHORIBOSYLTRANSFERASE"/>
    <property type="match status" value="1"/>
</dbReference>
<evidence type="ECO:0000313" key="17">
    <source>
        <dbReference type="EMBL" id="QEC61641.1"/>
    </source>
</evidence>
<evidence type="ECO:0000256" key="14">
    <source>
        <dbReference type="ARBA" id="ARBA00049402"/>
    </source>
</evidence>
<dbReference type="InterPro" id="IPR029057">
    <property type="entry name" value="PRTase-like"/>
</dbReference>
<dbReference type="OrthoDB" id="9802824at2"/>
<evidence type="ECO:0000256" key="3">
    <source>
        <dbReference type="ARBA" id="ARBA00004669"/>
    </source>
</evidence>
<dbReference type="InterPro" id="IPR050408">
    <property type="entry name" value="HGPRT"/>
</dbReference>
<evidence type="ECO:0000256" key="15">
    <source>
        <dbReference type="RuleBase" id="RU364099"/>
    </source>
</evidence>
<dbReference type="AlphaFoldDB" id="A0A5B8UTC3"/>
<keyword evidence="11 15" id="KW-0547">Nucleotide-binding</keyword>
<keyword evidence="12 15" id="KW-0460">Magnesium</keyword>
<dbReference type="GO" id="GO:0052657">
    <property type="term" value="F:guanine phosphoribosyltransferase activity"/>
    <property type="evidence" value="ECO:0007669"/>
    <property type="project" value="RHEA"/>
</dbReference>
<proteinExistence type="inferred from homology"/>
<dbReference type="GO" id="GO:0000166">
    <property type="term" value="F:nucleotide binding"/>
    <property type="evidence" value="ECO:0007669"/>
    <property type="project" value="UniProtKB-KW"/>
</dbReference>
<keyword evidence="18" id="KW-1185">Reference proteome</keyword>
<keyword evidence="6 15" id="KW-0963">Cytoplasm</keyword>
<dbReference type="GO" id="GO:0004422">
    <property type="term" value="F:hypoxanthine phosphoribosyltransferase activity"/>
    <property type="evidence" value="ECO:0007669"/>
    <property type="project" value="InterPro"/>
</dbReference>
<comment type="subcellular location">
    <subcellularLocation>
        <location evidence="2 15">Cytoplasm</location>
    </subcellularLocation>
</comment>
<dbReference type="RefSeq" id="WP_147030218.1">
    <property type="nucleotide sequence ID" value="NZ_CP042436.1"/>
</dbReference>
<dbReference type="KEGG" id="mgin:FRZ54_03265"/>
<dbReference type="NCBIfam" id="TIGR01203">
    <property type="entry name" value="HGPRTase"/>
    <property type="match status" value="1"/>
</dbReference>
<keyword evidence="7 15" id="KW-0328">Glycosyltransferase</keyword>
<dbReference type="EMBL" id="CP042436">
    <property type="protein sequence ID" value="QEC61641.1"/>
    <property type="molecule type" value="Genomic_DNA"/>
</dbReference>
<feature type="domain" description="Phosphoribosyltransferase" evidence="16">
    <location>
        <begin position="18"/>
        <end position="165"/>
    </location>
</feature>
<dbReference type="InterPro" id="IPR005904">
    <property type="entry name" value="Hxn_phspho_trans"/>
</dbReference>
<protein>
    <recommendedName>
        <fullName evidence="5 15">Hypoxanthine phosphoribosyltransferase</fullName>
        <ecNumber evidence="5 15">2.4.2.8</ecNumber>
    </recommendedName>
</protein>
<keyword evidence="10 15" id="KW-0660">Purine salvage</keyword>
<keyword evidence="9 15" id="KW-0479">Metal-binding</keyword>
<comment type="cofactor">
    <cofactor evidence="1 15">
        <name>Mg(2+)</name>
        <dbReference type="ChEBI" id="CHEBI:18420"/>
    </cofactor>
</comment>
<organism evidence="17 18">
    <name type="scientific">Mucilaginibacter ginsenosidivorans</name>
    <dbReference type="NCBI Taxonomy" id="398053"/>
    <lineage>
        <taxon>Bacteria</taxon>
        <taxon>Pseudomonadati</taxon>
        <taxon>Bacteroidota</taxon>
        <taxon>Sphingobacteriia</taxon>
        <taxon>Sphingobacteriales</taxon>
        <taxon>Sphingobacteriaceae</taxon>
        <taxon>Mucilaginibacter</taxon>
    </lineage>
</organism>
<name>A0A5B8UTC3_9SPHI</name>
<dbReference type="InterPro" id="IPR000836">
    <property type="entry name" value="PRTase_dom"/>
</dbReference>
<reference evidence="17 18" key="1">
    <citation type="journal article" date="2017" name="Curr. Microbiol.">
        <title>Mucilaginibacter ginsenosidivorans sp. nov., Isolated from Soil of Ginseng Field.</title>
        <authorList>
            <person name="Kim M.M."/>
            <person name="Siddiqi M.Z."/>
            <person name="Im W.T."/>
        </authorList>
    </citation>
    <scope>NUCLEOTIDE SEQUENCE [LARGE SCALE GENOMIC DNA]</scope>
    <source>
        <strain evidence="17 18">Gsoil 3017</strain>
    </source>
</reference>
<evidence type="ECO:0000256" key="12">
    <source>
        <dbReference type="ARBA" id="ARBA00022842"/>
    </source>
</evidence>
<evidence type="ECO:0000256" key="7">
    <source>
        <dbReference type="ARBA" id="ARBA00022676"/>
    </source>
</evidence>
<dbReference type="CDD" id="cd06223">
    <property type="entry name" value="PRTases_typeI"/>
    <property type="match status" value="1"/>
</dbReference>
<evidence type="ECO:0000256" key="5">
    <source>
        <dbReference type="ARBA" id="ARBA00011895"/>
    </source>
</evidence>
<evidence type="ECO:0000259" key="16">
    <source>
        <dbReference type="Pfam" id="PF00156"/>
    </source>
</evidence>
<dbReference type="GO" id="GO:0006166">
    <property type="term" value="P:purine ribonucleoside salvage"/>
    <property type="evidence" value="ECO:0007669"/>
    <property type="project" value="UniProtKB-KW"/>
</dbReference>
<dbReference type="UniPathway" id="UPA00591">
    <property type="reaction ID" value="UER00648"/>
</dbReference>
<dbReference type="Gene3D" id="3.40.50.2020">
    <property type="match status" value="1"/>
</dbReference>
<dbReference type="GO" id="GO:0005829">
    <property type="term" value="C:cytosol"/>
    <property type="evidence" value="ECO:0007669"/>
    <property type="project" value="TreeGrafter"/>
</dbReference>
<dbReference type="GO" id="GO:0000287">
    <property type="term" value="F:magnesium ion binding"/>
    <property type="evidence" value="ECO:0007669"/>
    <property type="project" value="TreeGrafter"/>
</dbReference>
<dbReference type="PANTHER" id="PTHR43340:SF1">
    <property type="entry name" value="HYPOXANTHINE PHOSPHORIBOSYLTRANSFERASE"/>
    <property type="match status" value="1"/>
</dbReference>
<comment type="pathway">
    <text evidence="3 15">Purine metabolism; IMP biosynthesis via salvage pathway; IMP from hypoxanthine: step 1/1.</text>
</comment>
<dbReference type="SUPFAM" id="SSF53271">
    <property type="entry name" value="PRTase-like"/>
    <property type="match status" value="1"/>
</dbReference>
<dbReference type="Pfam" id="PF00156">
    <property type="entry name" value="Pribosyltran"/>
    <property type="match status" value="1"/>
</dbReference>
<evidence type="ECO:0000256" key="11">
    <source>
        <dbReference type="ARBA" id="ARBA00022741"/>
    </source>
</evidence>
<evidence type="ECO:0000256" key="6">
    <source>
        <dbReference type="ARBA" id="ARBA00022490"/>
    </source>
</evidence>
<comment type="catalytic activity">
    <reaction evidence="13">
        <text>GMP + diphosphate = guanine + 5-phospho-alpha-D-ribose 1-diphosphate</text>
        <dbReference type="Rhea" id="RHEA:25424"/>
        <dbReference type="ChEBI" id="CHEBI:16235"/>
        <dbReference type="ChEBI" id="CHEBI:33019"/>
        <dbReference type="ChEBI" id="CHEBI:58017"/>
        <dbReference type="ChEBI" id="CHEBI:58115"/>
        <dbReference type="EC" id="2.4.2.8"/>
    </reaction>
    <physiologicalReaction direction="right-to-left" evidence="13">
        <dbReference type="Rhea" id="RHEA:25426"/>
    </physiologicalReaction>
</comment>
<evidence type="ECO:0000256" key="4">
    <source>
        <dbReference type="ARBA" id="ARBA00008391"/>
    </source>
</evidence>
<dbReference type="GO" id="GO:0032263">
    <property type="term" value="P:GMP salvage"/>
    <property type="evidence" value="ECO:0007669"/>
    <property type="project" value="TreeGrafter"/>
</dbReference>
<dbReference type="GO" id="GO:0046100">
    <property type="term" value="P:hypoxanthine metabolic process"/>
    <property type="evidence" value="ECO:0007669"/>
    <property type="project" value="TreeGrafter"/>
</dbReference>
<dbReference type="GO" id="GO:0006178">
    <property type="term" value="P:guanine salvage"/>
    <property type="evidence" value="ECO:0007669"/>
    <property type="project" value="TreeGrafter"/>
</dbReference>
<evidence type="ECO:0000256" key="2">
    <source>
        <dbReference type="ARBA" id="ARBA00004496"/>
    </source>
</evidence>